<keyword evidence="3" id="KW-0540">Nuclease</keyword>
<organism evidence="3">
    <name type="scientific">viral metagenome</name>
    <dbReference type="NCBI Taxonomy" id="1070528"/>
    <lineage>
        <taxon>unclassified sequences</taxon>
        <taxon>metagenomes</taxon>
        <taxon>organismal metagenomes</taxon>
    </lineage>
</organism>
<dbReference type="InterPro" id="IPR044925">
    <property type="entry name" value="His-Me_finger_sf"/>
</dbReference>
<dbReference type="Gene3D" id="3.90.75.20">
    <property type="match status" value="1"/>
</dbReference>
<gene>
    <name evidence="2" type="ORF">MM171A01623_0012</name>
    <name evidence="3" type="ORF">MM171B01775_0004</name>
</gene>
<sequence>MKEIPLTQGQVALVDDEDFEKVNQYKWCACWYHKPETFYAKRGLDKDDGTRTTQFMHRFILNTPRGKQVDHRNHNGLDNTKGNIRVVTNSQNSLNARKRKGSSSQYKGVHKQNQRWYARISHGNNSDCRYDHIGMFYTELEAALAWDERARNDRSYYRLCNFPIPSGAV</sequence>
<dbReference type="SUPFAM" id="SSF54171">
    <property type="entry name" value="DNA-binding domain"/>
    <property type="match status" value="1"/>
</dbReference>
<dbReference type="EMBL" id="MT143743">
    <property type="protein sequence ID" value="QJB01900.1"/>
    <property type="molecule type" value="Genomic_DNA"/>
</dbReference>
<dbReference type="GO" id="GO:0003700">
    <property type="term" value="F:DNA-binding transcription factor activity"/>
    <property type="evidence" value="ECO:0007669"/>
    <property type="project" value="InterPro"/>
</dbReference>
<reference evidence="3" key="1">
    <citation type="submission" date="2020-03" db="EMBL/GenBank/DDBJ databases">
        <title>The deep terrestrial virosphere.</title>
        <authorList>
            <person name="Holmfeldt K."/>
            <person name="Nilsson E."/>
            <person name="Simone D."/>
            <person name="Lopez-Fernandez M."/>
            <person name="Wu X."/>
            <person name="de Brujin I."/>
            <person name="Lundin D."/>
            <person name="Andersson A."/>
            <person name="Bertilsson S."/>
            <person name="Dopson M."/>
        </authorList>
    </citation>
    <scope>NUCLEOTIDE SEQUENCE</scope>
    <source>
        <strain evidence="2">MM171A01623</strain>
        <strain evidence="3">MM171B01775</strain>
    </source>
</reference>
<evidence type="ECO:0000259" key="1">
    <source>
        <dbReference type="Pfam" id="PF13392"/>
    </source>
</evidence>
<dbReference type="InterPro" id="IPR003615">
    <property type="entry name" value="HNH_nuc"/>
</dbReference>
<proteinExistence type="predicted"/>
<dbReference type="EMBL" id="MT143604">
    <property type="protein sequence ID" value="QJA98736.1"/>
    <property type="molecule type" value="Genomic_DNA"/>
</dbReference>
<protein>
    <submittedName>
        <fullName evidence="3">Putative homing endonuclease</fullName>
    </submittedName>
</protein>
<evidence type="ECO:0000313" key="3">
    <source>
        <dbReference type="EMBL" id="QJB01900.1"/>
    </source>
</evidence>
<dbReference type="InterPro" id="IPR036955">
    <property type="entry name" value="AP2/ERF_dom_sf"/>
</dbReference>
<dbReference type="AlphaFoldDB" id="A0A6M3M6X3"/>
<dbReference type="GO" id="GO:0003677">
    <property type="term" value="F:DNA binding"/>
    <property type="evidence" value="ECO:0007669"/>
    <property type="project" value="InterPro"/>
</dbReference>
<keyword evidence="3" id="KW-0255">Endonuclease</keyword>
<dbReference type="Gene3D" id="3.30.730.10">
    <property type="entry name" value="AP2/ERF domain"/>
    <property type="match status" value="1"/>
</dbReference>
<name>A0A6M3M6X3_9ZZZZ</name>
<dbReference type="SUPFAM" id="SSF54060">
    <property type="entry name" value="His-Me finger endonucleases"/>
    <property type="match status" value="1"/>
</dbReference>
<accession>A0A6M3M6X3</accession>
<dbReference type="Pfam" id="PF13392">
    <property type="entry name" value="HNH_3"/>
    <property type="match status" value="1"/>
</dbReference>
<dbReference type="InterPro" id="IPR016177">
    <property type="entry name" value="DNA-bd_dom_sf"/>
</dbReference>
<keyword evidence="3" id="KW-0378">Hydrolase</keyword>
<evidence type="ECO:0000313" key="2">
    <source>
        <dbReference type="EMBL" id="QJA98736.1"/>
    </source>
</evidence>
<dbReference type="GO" id="GO:0004519">
    <property type="term" value="F:endonuclease activity"/>
    <property type="evidence" value="ECO:0007669"/>
    <property type="project" value="UniProtKB-KW"/>
</dbReference>
<feature type="domain" description="HNH nuclease" evidence="1">
    <location>
        <begin position="64"/>
        <end position="93"/>
    </location>
</feature>